<evidence type="ECO:0000256" key="5">
    <source>
        <dbReference type="ARBA" id="ARBA00023315"/>
    </source>
</evidence>
<dbReference type="SUPFAM" id="SSF141523">
    <property type="entry name" value="L,D-transpeptidase catalytic domain-like"/>
    <property type="match status" value="1"/>
</dbReference>
<dbReference type="EMBL" id="BAAAZG010000051">
    <property type="protein sequence ID" value="GAA4093801.1"/>
    <property type="molecule type" value="Genomic_DNA"/>
</dbReference>
<dbReference type="RefSeq" id="WP_344955257.1">
    <property type="nucleotide sequence ID" value="NZ_BAAAZG010000051.1"/>
</dbReference>
<gene>
    <name evidence="10" type="ORF">GCM10022214_64960</name>
</gene>
<sequence>MRVGIWGTRGGGRPAATVRRRCGPAGPRRRRGALLLGAALAVTGGAAACDDSGGRRPDPRDAVRLEVTPRDGTALARPDRAIDVRARNGTIENVTVTTKGTRVEGGLNLQRDRWRSRWTLDPDTDYTVVATALGRDGRTRTVTSVFGTARPERILEATLDGPDDRETVGVGMPIVLRFGQEVTDRAAVERALELSSSKPVEGAWHWFDDQSLVFRTRNYWPTQTDVRFRAHLSGVRAGTGLYGTRNFDVRFRVGDQHIIRADEDSHQMWVTHNGRLVRTIPISMGRGGIEKYTTTNGVHLTMEKGNPVIMDSATVGCGPGCPDYYRQIVYYAVRISNSGEYVHSAPWSVGSQGSENVSHGCVNASPENARWFYDFVYRGDPLTVTGSSRELEPNNGWGYWQMKWDDWVKGSALNRSLLVGPNGSTSARSAVQAPSQAGPRSSQGTPNGDGGASGD</sequence>
<feature type="compositionally biased region" description="Basic residues" evidence="8">
    <location>
        <begin position="18"/>
        <end position="28"/>
    </location>
</feature>
<dbReference type="Pfam" id="PF17964">
    <property type="entry name" value="Big_10"/>
    <property type="match status" value="1"/>
</dbReference>
<dbReference type="Pfam" id="PF03734">
    <property type="entry name" value="YkuD"/>
    <property type="match status" value="1"/>
</dbReference>
<dbReference type="Proteomes" id="UP001500683">
    <property type="component" value="Unassembled WGS sequence"/>
</dbReference>
<protein>
    <submittedName>
        <fullName evidence="10">Ig-like domain-containing protein</fullName>
    </submittedName>
</protein>
<feature type="active site" description="Proton donor/acceptor" evidence="7">
    <location>
        <position position="343"/>
    </location>
</feature>
<evidence type="ECO:0000313" key="10">
    <source>
        <dbReference type="EMBL" id="GAA4093801.1"/>
    </source>
</evidence>
<dbReference type="InterPro" id="IPR038063">
    <property type="entry name" value="Transpep_catalytic_dom"/>
</dbReference>
<feature type="region of interest" description="Disordered" evidence="8">
    <location>
        <begin position="1"/>
        <end position="28"/>
    </location>
</feature>
<dbReference type="Gene3D" id="2.60.40.3710">
    <property type="match status" value="1"/>
</dbReference>
<keyword evidence="3 7" id="KW-0133">Cell shape</keyword>
<feature type="region of interest" description="Disordered" evidence="8">
    <location>
        <begin position="423"/>
        <end position="455"/>
    </location>
</feature>
<keyword evidence="4 7" id="KW-0573">Peptidoglycan synthesis</keyword>
<dbReference type="PANTHER" id="PTHR30582:SF2">
    <property type="entry name" value="L,D-TRANSPEPTIDASE YCIB-RELATED"/>
    <property type="match status" value="1"/>
</dbReference>
<comment type="caution">
    <text evidence="10">The sequence shown here is derived from an EMBL/GenBank/DDBJ whole genome shotgun (WGS) entry which is preliminary data.</text>
</comment>
<evidence type="ECO:0000256" key="8">
    <source>
        <dbReference type="SAM" id="MobiDB-lite"/>
    </source>
</evidence>
<comment type="pathway">
    <text evidence="1 7">Cell wall biogenesis; peptidoglycan biosynthesis.</text>
</comment>
<evidence type="ECO:0000259" key="9">
    <source>
        <dbReference type="PROSITE" id="PS52029"/>
    </source>
</evidence>
<dbReference type="PROSITE" id="PS52029">
    <property type="entry name" value="LD_TPASE"/>
    <property type="match status" value="1"/>
</dbReference>
<keyword evidence="2" id="KW-0808">Transferase</keyword>
<evidence type="ECO:0000256" key="1">
    <source>
        <dbReference type="ARBA" id="ARBA00004752"/>
    </source>
</evidence>
<evidence type="ECO:0000256" key="3">
    <source>
        <dbReference type="ARBA" id="ARBA00022960"/>
    </source>
</evidence>
<evidence type="ECO:0000256" key="4">
    <source>
        <dbReference type="ARBA" id="ARBA00022984"/>
    </source>
</evidence>
<evidence type="ECO:0000313" key="11">
    <source>
        <dbReference type="Proteomes" id="UP001500683"/>
    </source>
</evidence>
<keyword evidence="6 7" id="KW-0961">Cell wall biogenesis/degradation</keyword>
<dbReference type="InterPro" id="IPR005490">
    <property type="entry name" value="LD_TPept_cat_dom"/>
</dbReference>
<evidence type="ECO:0000256" key="2">
    <source>
        <dbReference type="ARBA" id="ARBA00022679"/>
    </source>
</evidence>
<evidence type="ECO:0000256" key="7">
    <source>
        <dbReference type="PROSITE-ProRule" id="PRU01373"/>
    </source>
</evidence>
<dbReference type="CDD" id="cd13432">
    <property type="entry name" value="LDT_IgD_like_2"/>
    <property type="match status" value="1"/>
</dbReference>
<feature type="active site" description="Nucleophile" evidence="7">
    <location>
        <position position="361"/>
    </location>
</feature>
<keyword evidence="11" id="KW-1185">Reference proteome</keyword>
<reference evidence="11" key="1">
    <citation type="journal article" date="2019" name="Int. J. Syst. Evol. Microbiol.">
        <title>The Global Catalogue of Microorganisms (GCM) 10K type strain sequencing project: providing services to taxonomists for standard genome sequencing and annotation.</title>
        <authorList>
            <consortium name="The Broad Institute Genomics Platform"/>
            <consortium name="The Broad Institute Genome Sequencing Center for Infectious Disease"/>
            <person name="Wu L."/>
            <person name="Ma J."/>
        </authorList>
    </citation>
    <scope>NUCLEOTIDE SEQUENCE [LARGE SCALE GENOMIC DNA]</scope>
    <source>
        <strain evidence="11">JCM 16702</strain>
    </source>
</reference>
<dbReference type="InterPro" id="IPR050979">
    <property type="entry name" value="LD-transpeptidase"/>
</dbReference>
<organism evidence="10 11">
    <name type="scientific">Actinomadura miaoliensis</name>
    <dbReference type="NCBI Taxonomy" id="430685"/>
    <lineage>
        <taxon>Bacteria</taxon>
        <taxon>Bacillati</taxon>
        <taxon>Actinomycetota</taxon>
        <taxon>Actinomycetes</taxon>
        <taxon>Streptosporangiales</taxon>
        <taxon>Thermomonosporaceae</taxon>
        <taxon>Actinomadura</taxon>
    </lineage>
</organism>
<dbReference type="CDD" id="cd16913">
    <property type="entry name" value="YkuD_like"/>
    <property type="match status" value="1"/>
</dbReference>
<accession>A0ABP7WRL0</accession>
<dbReference type="InterPro" id="IPR041280">
    <property type="entry name" value="Big_10"/>
</dbReference>
<proteinExistence type="predicted"/>
<name>A0ABP7WRL0_9ACTN</name>
<feature type="domain" description="L,D-TPase catalytic" evidence="9">
    <location>
        <begin position="257"/>
        <end position="385"/>
    </location>
</feature>
<keyword evidence="5" id="KW-0012">Acyltransferase</keyword>
<feature type="compositionally biased region" description="Polar residues" evidence="8">
    <location>
        <begin position="423"/>
        <end position="446"/>
    </location>
</feature>
<dbReference type="Gene3D" id="2.40.440.10">
    <property type="entry name" value="L,D-transpeptidase catalytic domain-like"/>
    <property type="match status" value="1"/>
</dbReference>
<dbReference type="PANTHER" id="PTHR30582">
    <property type="entry name" value="L,D-TRANSPEPTIDASE"/>
    <property type="match status" value="1"/>
</dbReference>
<dbReference type="Gene3D" id="2.60.40.3780">
    <property type="match status" value="1"/>
</dbReference>
<evidence type="ECO:0000256" key="6">
    <source>
        <dbReference type="ARBA" id="ARBA00023316"/>
    </source>
</evidence>